<proteinExistence type="predicted"/>
<dbReference type="SUPFAM" id="SSF159664">
    <property type="entry name" value="CobE/GbiG C-terminal domain-like"/>
    <property type="match status" value="1"/>
</dbReference>
<dbReference type="EMBL" id="WOTE01000007">
    <property type="protein sequence ID" value="NHO40243.1"/>
    <property type="molecule type" value="Genomic_DNA"/>
</dbReference>
<dbReference type="InterPro" id="IPR036518">
    <property type="entry name" value="CobE/GbiG_C_sf"/>
</dbReference>
<evidence type="ECO:0000259" key="1">
    <source>
        <dbReference type="Pfam" id="PF01890"/>
    </source>
</evidence>
<feature type="domain" description="CobE/GbiG C-terminal" evidence="1">
    <location>
        <begin position="41"/>
        <end position="159"/>
    </location>
</feature>
<dbReference type="InterPro" id="IPR002750">
    <property type="entry name" value="CobE/GbiG_C"/>
</dbReference>
<gene>
    <name evidence="2" type="ORF">GOB80_11230</name>
</gene>
<reference evidence="2 3" key="1">
    <citation type="journal article" date="2020" name="Int. J. Syst. Evol. Microbiol.">
        <title>Novel acetic acid bacteria from cider fermentations: Acetobacter conturbans sp. nov. and Acetobacter fallax sp. nov.</title>
        <authorList>
            <person name="Sombolestani A.S."/>
            <person name="Cleenwerck I."/>
            <person name="Cnockaert M."/>
            <person name="Borremans W."/>
            <person name="Wieme A.D."/>
            <person name="De Vuyst L."/>
            <person name="Vandamme P."/>
        </authorList>
    </citation>
    <scope>NUCLEOTIDE SEQUENCE [LARGE SCALE GENOMIC DNA]</scope>
    <source>
        <strain evidence="2 3">LMG 23848</strain>
    </source>
</reference>
<organism evidence="2 3">
    <name type="scientific">Acetobacter ghanensis</name>
    <dbReference type="NCBI Taxonomy" id="431306"/>
    <lineage>
        <taxon>Bacteria</taxon>
        <taxon>Pseudomonadati</taxon>
        <taxon>Pseudomonadota</taxon>
        <taxon>Alphaproteobacteria</taxon>
        <taxon>Acetobacterales</taxon>
        <taxon>Acetobacteraceae</taxon>
        <taxon>Acetobacter</taxon>
    </lineage>
</organism>
<name>A0ABX0KL20_9PROT</name>
<dbReference type="Gene3D" id="3.30.420.180">
    <property type="entry name" value="CobE/GbiG C-terminal domain"/>
    <property type="match status" value="1"/>
</dbReference>
<accession>A0ABX0KL20</accession>
<evidence type="ECO:0000313" key="2">
    <source>
        <dbReference type="EMBL" id="NHO40243.1"/>
    </source>
</evidence>
<dbReference type="Proteomes" id="UP000657200">
    <property type="component" value="Unassembled WGS sequence"/>
</dbReference>
<protein>
    <submittedName>
        <fullName evidence="2">Cobalamin biosynthesis protein CbiG</fullName>
    </submittedName>
</protein>
<dbReference type="Pfam" id="PF01890">
    <property type="entry name" value="CbiG_C"/>
    <property type="match status" value="1"/>
</dbReference>
<evidence type="ECO:0000313" key="3">
    <source>
        <dbReference type="Proteomes" id="UP000657200"/>
    </source>
</evidence>
<keyword evidence="3" id="KW-1185">Reference proteome</keyword>
<comment type="caution">
    <text evidence="2">The sequence shown here is derived from an EMBL/GenBank/DDBJ whole genome shotgun (WGS) entry which is preliminary data.</text>
</comment>
<sequence>MGRPPDSSFCCPVGWCGEFSCFPPGNDRHPMGGEQALYAMIVVGLGWQKAALLSHAREAVSRSLHSIGIKVPDYIAVPAFKRGDALPQEVACMWGVGVLWVEEVDLQQMQPFCQTFSATVGSHVGVASVAEACALAGAGDGAHLRLPRQVFCGVTCAVAEGEKK</sequence>